<dbReference type="STRING" id="74557.A0A1W0A239"/>
<feature type="transmembrane region" description="Helical" evidence="5">
    <location>
        <begin position="101"/>
        <end position="126"/>
    </location>
</feature>
<evidence type="ECO:0000256" key="2">
    <source>
        <dbReference type="ARBA" id="ARBA00022692"/>
    </source>
</evidence>
<dbReference type="PROSITE" id="PS51257">
    <property type="entry name" value="PROKAR_LIPOPROTEIN"/>
    <property type="match status" value="1"/>
</dbReference>
<dbReference type="Pfam" id="PF07690">
    <property type="entry name" value="MFS_1"/>
    <property type="match status" value="1"/>
</dbReference>
<dbReference type="GO" id="GO:0016020">
    <property type="term" value="C:membrane"/>
    <property type="evidence" value="ECO:0007669"/>
    <property type="project" value="UniProtKB-SubCell"/>
</dbReference>
<organism evidence="6 7">
    <name type="scientific">Thraustotheca clavata</name>
    <dbReference type="NCBI Taxonomy" id="74557"/>
    <lineage>
        <taxon>Eukaryota</taxon>
        <taxon>Sar</taxon>
        <taxon>Stramenopiles</taxon>
        <taxon>Oomycota</taxon>
        <taxon>Saprolegniomycetes</taxon>
        <taxon>Saprolegniales</taxon>
        <taxon>Achlyaceae</taxon>
        <taxon>Thraustotheca</taxon>
    </lineage>
</organism>
<gene>
    <name evidence="6" type="ORF">THRCLA_03411</name>
</gene>
<dbReference type="PANTHER" id="PTHR21576:SF158">
    <property type="entry name" value="RIBOSOMAL RNA-PROCESSING PROTEIN 12-LIKE CONSERVED DOMAIN-CONTAINING PROTEIN"/>
    <property type="match status" value="1"/>
</dbReference>
<dbReference type="Proteomes" id="UP000243217">
    <property type="component" value="Unassembled WGS sequence"/>
</dbReference>
<reference evidence="6 7" key="1">
    <citation type="journal article" date="2014" name="Genome Biol. Evol.">
        <title>The secreted proteins of Achlya hypogyna and Thraustotheca clavata identify the ancestral oomycete secretome and reveal gene acquisitions by horizontal gene transfer.</title>
        <authorList>
            <person name="Misner I."/>
            <person name="Blouin N."/>
            <person name="Leonard G."/>
            <person name="Richards T.A."/>
            <person name="Lane C.E."/>
        </authorList>
    </citation>
    <scope>NUCLEOTIDE SEQUENCE [LARGE SCALE GENOMIC DNA]</scope>
    <source>
        <strain evidence="6 7">ATCC 34112</strain>
    </source>
</reference>
<evidence type="ECO:0000256" key="4">
    <source>
        <dbReference type="ARBA" id="ARBA00023136"/>
    </source>
</evidence>
<feature type="transmembrane region" description="Helical" evidence="5">
    <location>
        <begin position="315"/>
        <end position="337"/>
    </location>
</feature>
<accession>A0A1W0A239</accession>
<feature type="transmembrane region" description="Helical" evidence="5">
    <location>
        <begin position="167"/>
        <end position="188"/>
    </location>
</feature>
<name>A0A1W0A239_9STRA</name>
<dbReference type="InterPro" id="IPR036259">
    <property type="entry name" value="MFS_trans_sf"/>
</dbReference>
<dbReference type="AlphaFoldDB" id="A0A1W0A239"/>
<dbReference type="EMBL" id="JNBS01000631">
    <property type="protein sequence ID" value="OQS04343.1"/>
    <property type="molecule type" value="Genomic_DNA"/>
</dbReference>
<feature type="transmembrane region" description="Helical" evidence="5">
    <location>
        <begin position="349"/>
        <end position="369"/>
    </location>
</feature>
<feature type="transmembrane region" description="Helical" evidence="5">
    <location>
        <begin position="389"/>
        <end position="413"/>
    </location>
</feature>
<evidence type="ECO:0000256" key="5">
    <source>
        <dbReference type="SAM" id="Phobius"/>
    </source>
</evidence>
<keyword evidence="7" id="KW-1185">Reference proteome</keyword>
<protein>
    <submittedName>
        <fullName evidence="6">Major Facilitator Superfamily (MFS)</fullName>
    </submittedName>
</protein>
<feature type="transmembrane region" description="Helical" evidence="5">
    <location>
        <begin position="291"/>
        <end position="309"/>
    </location>
</feature>
<feature type="transmembrane region" description="Helical" evidence="5">
    <location>
        <begin position="47"/>
        <end position="68"/>
    </location>
</feature>
<evidence type="ECO:0000313" key="6">
    <source>
        <dbReference type="EMBL" id="OQS04343.1"/>
    </source>
</evidence>
<keyword evidence="3 5" id="KW-1133">Transmembrane helix</keyword>
<keyword evidence="2 5" id="KW-0812">Transmembrane</keyword>
<evidence type="ECO:0000256" key="3">
    <source>
        <dbReference type="ARBA" id="ARBA00022989"/>
    </source>
</evidence>
<evidence type="ECO:0000313" key="7">
    <source>
        <dbReference type="Proteomes" id="UP000243217"/>
    </source>
</evidence>
<dbReference type="GO" id="GO:0022857">
    <property type="term" value="F:transmembrane transporter activity"/>
    <property type="evidence" value="ECO:0007669"/>
    <property type="project" value="InterPro"/>
</dbReference>
<evidence type="ECO:0000256" key="1">
    <source>
        <dbReference type="ARBA" id="ARBA00004141"/>
    </source>
</evidence>
<comment type="subcellular location">
    <subcellularLocation>
        <location evidence="1">Membrane</location>
        <topology evidence="1">Multi-pass membrane protein</topology>
    </subcellularLocation>
</comment>
<keyword evidence="4 5" id="KW-0472">Membrane</keyword>
<dbReference type="OrthoDB" id="410267at2759"/>
<dbReference type="SUPFAM" id="SSF103473">
    <property type="entry name" value="MFS general substrate transporter"/>
    <property type="match status" value="1"/>
</dbReference>
<feature type="transmembrane region" description="Helical" evidence="5">
    <location>
        <begin position="223"/>
        <end position="248"/>
    </location>
</feature>
<dbReference type="Gene3D" id="1.20.1250.20">
    <property type="entry name" value="MFS general substrate transporter like domains"/>
    <property type="match status" value="2"/>
</dbReference>
<comment type="caution">
    <text evidence="6">The sequence shown here is derived from an EMBL/GenBank/DDBJ whole genome shotgun (WGS) entry which is preliminary data.</text>
</comment>
<dbReference type="PANTHER" id="PTHR21576">
    <property type="entry name" value="UNCHARACTERIZED NODULIN-LIKE PROTEIN"/>
    <property type="match status" value="1"/>
</dbReference>
<feature type="transmembrane region" description="Helical" evidence="5">
    <location>
        <begin position="75"/>
        <end position="95"/>
    </location>
</feature>
<feature type="transmembrane region" description="Helical" evidence="5">
    <location>
        <begin position="138"/>
        <end position="161"/>
    </location>
</feature>
<sequence length="419" mass="45310">MAVPSRLNAVLSLVAGALIMTSIGSCYAISAWNAELKAELGMDQSQIAFVSSSLSFGLYWAIIPGALYDRYGGKFSIIAGTILIPSLYAILSSLTKIQATPIWLAIVLGFVGLSGQFSGIVCLGSNEGLFGENNRGKVLGLLFSCFSGGGAVFSFIFKTFFSDNVAGYFTFLSIEALIVCGFGVFFLAQKTKDVHDYKSLPSSRDHIVIEDVGGWNLTKEIRFWYLFIAVMFGVGSGLLVMTNMAFIYESAGGMIKDVSWFVSTFSMCNLFGRLAVGYLSDHYLPILPRAAFLGIGIALTMVSEVLFLTMPMEYFVIPVALGGIAEGFLLPTYTVLTRELFGSLYFGKNFGAMTLANAVGYPLILGPLSSMLYKNHTHVNPDTGVERCIGSSCFFDIFLISIGLNAVGLYCSWKLSHAT</sequence>
<proteinExistence type="predicted"/>
<dbReference type="InterPro" id="IPR011701">
    <property type="entry name" value="MFS"/>
</dbReference>